<evidence type="ECO:0000313" key="2">
    <source>
        <dbReference type="EMBL" id="CAG6541671.1"/>
    </source>
</evidence>
<name>A0A8D8MUN3_CULPI</name>
<protein>
    <submittedName>
        <fullName evidence="2">(northern house mosquito) hypothetical protein</fullName>
    </submittedName>
</protein>
<proteinExistence type="predicted"/>
<accession>A0A8D8MUN3</accession>
<evidence type="ECO:0000256" key="1">
    <source>
        <dbReference type="SAM" id="MobiDB-lite"/>
    </source>
</evidence>
<feature type="compositionally biased region" description="Basic and acidic residues" evidence="1">
    <location>
        <begin position="81"/>
        <end position="96"/>
    </location>
</feature>
<reference evidence="2" key="1">
    <citation type="submission" date="2021-05" db="EMBL/GenBank/DDBJ databases">
        <authorList>
            <person name="Alioto T."/>
            <person name="Alioto T."/>
            <person name="Gomez Garrido J."/>
        </authorList>
    </citation>
    <scope>NUCLEOTIDE SEQUENCE</scope>
</reference>
<feature type="region of interest" description="Disordered" evidence="1">
    <location>
        <begin position="25"/>
        <end position="145"/>
    </location>
</feature>
<dbReference type="EMBL" id="HBUE01225149">
    <property type="protein sequence ID" value="CAG6541671.1"/>
    <property type="molecule type" value="Transcribed_RNA"/>
</dbReference>
<sequence>MRRGRVDPACLPAVLPSVRAVHGGTQLAAGPSEDPVPRLVRAVQADRAAPDPGPSGGRMGDRGLHRRVQHRQVLQAALRPDPVRAEAARRGRRDDGSSETPGAGSHRPGKVADSGVDRGGPGADWALRPDWLLQRISGEAGRGRV</sequence>
<organism evidence="2">
    <name type="scientific">Culex pipiens</name>
    <name type="common">House mosquito</name>
    <dbReference type="NCBI Taxonomy" id="7175"/>
    <lineage>
        <taxon>Eukaryota</taxon>
        <taxon>Metazoa</taxon>
        <taxon>Ecdysozoa</taxon>
        <taxon>Arthropoda</taxon>
        <taxon>Hexapoda</taxon>
        <taxon>Insecta</taxon>
        <taxon>Pterygota</taxon>
        <taxon>Neoptera</taxon>
        <taxon>Endopterygota</taxon>
        <taxon>Diptera</taxon>
        <taxon>Nematocera</taxon>
        <taxon>Culicoidea</taxon>
        <taxon>Culicidae</taxon>
        <taxon>Culicinae</taxon>
        <taxon>Culicini</taxon>
        <taxon>Culex</taxon>
        <taxon>Culex</taxon>
    </lineage>
</organism>
<dbReference type="AlphaFoldDB" id="A0A8D8MUN3"/>
<dbReference type="EMBL" id="HBUE01331865">
    <property type="protein sequence ID" value="CAG6593744.1"/>
    <property type="molecule type" value="Transcribed_RNA"/>
</dbReference>